<accession>A0A9D2GVK4</accession>
<gene>
    <name evidence="1" type="ORF">H9804_07480</name>
</gene>
<evidence type="ECO:0000313" key="1">
    <source>
        <dbReference type="EMBL" id="HIZ89771.1"/>
    </source>
</evidence>
<reference evidence="1" key="1">
    <citation type="journal article" date="2021" name="PeerJ">
        <title>Extensive microbial diversity within the chicken gut microbiome revealed by metagenomics and culture.</title>
        <authorList>
            <person name="Gilroy R."/>
            <person name="Ravi A."/>
            <person name="Getino M."/>
            <person name="Pursley I."/>
            <person name="Horton D.L."/>
            <person name="Alikhan N.F."/>
            <person name="Baker D."/>
            <person name="Gharbi K."/>
            <person name="Hall N."/>
            <person name="Watson M."/>
            <person name="Adriaenssens E.M."/>
            <person name="Foster-Nyarko E."/>
            <person name="Jarju S."/>
            <person name="Secka A."/>
            <person name="Antonio M."/>
            <person name="Oren A."/>
            <person name="Chaudhuri R.R."/>
            <person name="La Ragione R."/>
            <person name="Hildebrand F."/>
            <person name="Pallen M.J."/>
        </authorList>
    </citation>
    <scope>NUCLEOTIDE SEQUENCE</scope>
    <source>
        <strain evidence="1">ChiW4-1371</strain>
    </source>
</reference>
<name>A0A9D2GVK4_9BACT</name>
<comment type="caution">
    <text evidence="1">The sequence shown here is derived from an EMBL/GenBank/DDBJ whole genome shotgun (WGS) entry which is preliminary data.</text>
</comment>
<sequence length="106" mass="12147">MDNVNKISKIDTSLNDSAYRGSQNDNKVERNKVEKISFSDIYDIRLLSAQMNKSSSEFKLESVEEVNRELKNVIKNLDGEKADNLVDAFPSEDIIELAKMMWKTTN</sequence>
<evidence type="ECO:0000313" key="2">
    <source>
        <dbReference type="Proteomes" id="UP000824176"/>
    </source>
</evidence>
<dbReference type="AlphaFoldDB" id="A0A9D2GVK4"/>
<proteinExistence type="predicted"/>
<protein>
    <submittedName>
        <fullName evidence="1">Uncharacterized protein</fullName>
    </submittedName>
</protein>
<dbReference type="EMBL" id="DXAQ01000116">
    <property type="protein sequence ID" value="HIZ89771.1"/>
    <property type="molecule type" value="Genomic_DNA"/>
</dbReference>
<reference evidence="1" key="2">
    <citation type="submission" date="2021-04" db="EMBL/GenBank/DDBJ databases">
        <authorList>
            <person name="Gilroy R."/>
        </authorList>
    </citation>
    <scope>NUCLEOTIDE SEQUENCE</scope>
    <source>
        <strain evidence="1">ChiW4-1371</strain>
    </source>
</reference>
<dbReference type="Proteomes" id="UP000824176">
    <property type="component" value="Unassembled WGS sequence"/>
</dbReference>
<organism evidence="1 2">
    <name type="scientific">Candidatus Mucispirillum faecigallinarum</name>
    <dbReference type="NCBI Taxonomy" id="2838699"/>
    <lineage>
        <taxon>Bacteria</taxon>
        <taxon>Pseudomonadati</taxon>
        <taxon>Deferribacterota</taxon>
        <taxon>Deferribacteres</taxon>
        <taxon>Deferribacterales</taxon>
        <taxon>Mucispirillaceae</taxon>
        <taxon>Mucispirillum</taxon>
    </lineage>
</organism>